<dbReference type="Pfam" id="PF04014">
    <property type="entry name" value="MazE_antitoxin"/>
    <property type="match status" value="1"/>
</dbReference>
<dbReference type="SUPFAM" id="SSF89447">
    <property type="entry name" value="AbrB/MazE/MraZ-like"/>
    <property type="match status" value="1"/>
</dbReference>
<evidence type="ECO:0000256" key="1">
    <source>
        <dbReference type="ARBA" id="ARBA00007924"/>
    </source>
</evidence>
<protein>
    <submittedName>
        <fullName evidence="3">Twitching motility protein PilT</fullName>
    </submittedName>
</protein>
<dbReference type="PANTHER" id="PTHR37550">
    <property type="entry name" value="ANTITOXIN VAPB1"/>
    <property type="match status" value="1"/>
</dbReference>
<proteinExistence type="inferred from homology"/>
<dbReference type="EMBL" id="AP025730">
    <property type="protein sequence ID" value="BDI05660.1"/>
    <property type="molecule type" value="Genomic_DNA"/>
</dbReference>
<keyword evidence="4" id="KW-1185">Reference proteome</keyword>
<evidence type="ECO:0000313" key="4">
    <source>
        <dbReference type="Proteomes" id="UP001057498"/>
    </source>
</evidence>
<dbReference type="InterPro" id="IPR037914">
    <property type="entry name" value="SpoVT-AbrB_sf"/>
</dbReference>
<gene>
    <name evidence="3" type="ORF">CATMQ487_26300</name>
</gene>
<dbReference type="InterPro" id="IPR007159">
    <property type="entry name" value="SpoVT-AbrB_dom"/>
</dbReference>
<name>A0ABN6PKF5_9BURK</name>
<accession>A0ABN6PKF5</accession>
<dbReference type="Proteomes" id="UP001057498">
    <property type="component" value="Chromosome"/>
</dbReference>
<dbReference type="SMART" id="SM00966">
    <property type="entry name" value="SpoVT_AbrB"/>
    <property type="match status" value="1"/>
</dbReference>
<reference evidence="3" key="1">
    <citation type="submission" date="2022-04" db="EMBL/GenBank/DDBJ databases">
        <title>Whole genome sequence of Sphaerotilus sp. FB-5.</title>
        <authorList>
            <person name="Takeda M."/>
            <person name="Narihara S."/>
            <person name="Akimoto M."/>
            <person name="Akimoto R."/>
            <person name="Nishiyashiki S."/>
            <person name="Murakami T."/>
        </authorList>
    </citation>
    <scope>NUCLEOTIDE SEQUENCE</scope>
    <source>
        <strain evidence="3">FB-5</strain>
    </source>
</reference>
<dbReference type="InterPro" id="IPR051734">
    <property type="entry name" value="VapB_TA_antitoxins"/>
</dbReference>
<sequence>MPIQFSEAQVTERHAALFRNGRNQAVRIPRELEMEGSEVLIRKEGDSLILTPIRKHKLRDLLASWTPMDGALPELEDLPPQSRGGL</sequence>
<evidence type="ECO:0000313" key="3">
    <source>
        <dbReference type="EMBL" id="BDI05660.1"/>
    </source>
</evidence>
<organism evidence="3 4">
    <name type="scientific">Sphaerotilus microaerophilus</name>
    <dbReference type="NCBI Taxonomy" id="2914710"/>
    <lineage>
        <taxon>Bacteria</taxon>
        <taxon>Pseudomonadati</taxon>
        <taxon>Pseudomonadota</taxon>
        <taxon>Betaproteobacteria</taxon>
        <taxon>Burkholderiales</taxon>
        <taxon>Sphaerotilaceae</taxon>
        <taxon>Sphaerotilus</taxon>
    </lineage>
</organism>
<evidence type="ECO:0000259" key="2">
    <source>
        <dbReference type="SMART" id="SM00966"/>
    </source>
</evidence>
<dbReference type="Gene3D" id="2.10.260.10">
    <property type="match status" value="1"/>
</dbReference>
<dbReference type="PANTHER" id="PTHR37550:SF1">
    <property type="entry name" value="SSL1300 PROTEIN"/>
    <property type="match status" value="1"/>
</dbReference>
<comment type="similarity">
    <text evidence="1">Belongs to the VapB family.</text>
</comment>
<feature type="domain" description="SpoVT-AbrB" evidence="2">
    <location>
        <begin position="18"/>
        <end position="58"/>
    </location>
</feature>